<dbReference type="EMBL" id="QHJQ01000005">
    <property type="protein sequence ID" value="PXA04125.1"/>
    <property type="molecule type" value="Genomic_DNA"/>
</dbReference>
<sequence length="276" mass="31181">MNPLWSHALTDCLKRAPLLVDNLPEAAQFDRRMLGPVDSTLELNAKQKLGHLYESALEALLRESRKVDLLASSLQVVDASGRTLGEMDYLLRDRANSGAIHLELAVKFYLAHHSATGWSYPGPDPKDDWYGKLERMRDHQLQLSKLAVAKEILRNRYEIETVSVQQLIYGRLFLPFDRGDCPMPDLLSPQASLGRWLYVNQRAQMLPSLSEVHLLPKALWPVQVSEALLQTMPRVTVAELEAKAQARCVMFILPDSAAPVFLVPDHWPGRDFDIHG</sequence>
<dbReference type="InParanoid" id="A0A317ZF41"/>
<evidence type="ECO:0000313" key="1">
    <source>
        <dbReference type="EMBL" id="PXA04125.1"/>
    </source>
</evidence>
<evidence type="ECO:0008006" key="3">
    <source>
        <dbReference type="Google" id="ProtNLM"/>
    </source>
</evidence>
<organism evidence="1 2">
    <name type="scientific">Coraliomargarita sinensis</name>
    <dbReference type="NCBI Taxonomy" id="2174842"/>
    <lineage>
        <taxon>Bacteria</taxon>
        <taxon>Pseudomonadati</taxon>
        <taxon>Verrucomicrobiota</taxon>
        <taxon>Opitutia</taxon>
        <taxon>Puniceicoccales</taxon>
        <taxon>Coraliomargaritaceae</taxon>
        <taxon>Coraliomargarita</taxon>
    </lineage>
</organism>
<evidence type="ECO:0000313" key="2">
    <source>
        <dbReference type="Proteomes" id="UP000247099"/>
    </source>
</evidence>
<dbReference type="Proteomes" id="UP000247099">
    <property type="component" value="Unassembled WGS sequence"/>
</dbReference>
<reference evidence="1 2" key="1">
    <citation type="submission" date="2018-05" db="EMBL/GenBank/DDBJ databases">
        <title>Coraliomargarita sinensis sp. nov., isolated from a marine solar saltern.</title>
        <authorList>
            <person name="Zhou L.Y."/>
        </authorList>
    </citation>
    <scope>NUCLEOTIDE SEQUENCE [LARGE SCALE GENOMIC DNA]</scope>
    <source>
        <strain evidence="1 2">WN38</strain>
    </source>
</reference>
<accession>A0A317ZF41</accession>
<dbReference type="OrthoDB" id="192820at2"/>
<dbReference type="Pfam" id="PF08907">
    <property type="entry name" value="DUF1853"/>
    <property type="match status" value="1"/>
</dbReference>
<gene>
    <name evidence="1" type="ORF">DDZ13_08790</name>
</gene>
<comment type="caution">
    <text evidence="1">The sequence shown here is derived from an EMBL/GenBank/DDBJ whole genome shotgun (WGS) entry which is preliminary data.</text>
</comment>
<name>A0A317ZF41_9BACT</name>
<dbReference type="InterPro" id="IPR015003">
    <property type="entry name" value="DUF1853"/>
</dbReference>
<dbReference type="AlphaFoldDB" id="A0A317ZF41"/>
<dbReference type="RefSeq" id="WP_110131072.1">
    <property type="nucleotide sequence ID" value="NZ_QHJQ01000005.1"/>
</dbReference>
<keyword evidence="2" id="KW-1185">Reference proteome</keyword>
<proteinExistence type="predicted"/>
<protein>
    <recommendedName>
        <fullName evidence="3">DUF1853 domain-containing protein</fullName>
    </recommendedName>
</protein>